<evidence type="ECO:0000256" key="4">
    <source>
        <dbReference type="ARBA" id="ARBA00022729"/>
    </source>
</evidence>
<dbReference type="CDD" id="cd00010">
    <property type="entry name" value="AAI_LTSS"/>
    <property type="match status" value="1"/>
</dbReference>
<evidence type="ECO:0000313" key="12">
    <source>
        <dbReference type="Proteomes" id="UP000829196"/>
    </source>
</evidence>
<keyword evidence="3" id="KW-0472">Membrane</keyword>
<evidence type="ECO:0000313" key="11">
    <source>
        <dbReference type="EMBL" id="KAI0516355.1"/>
    </source>
</evidence>
<evidence type="ECO:0000256" key="6">
    <source>
        <dbReference type="ARBA" id="ARBA00023180"/>
    </source>
</evidence>
<comment type="similarity">
    <text evidence="2">Belongs to the plant LTP family.</text>
</comment>
<evidence type="ECO:0000256" key="7">
    <source>
        <dbReference type="ARBA" id="ARBA00023288"/>
    </source>
</evidence>
<name>A0A8T3BPT0_DENNO</name>
<feature type="chain" id="PRO_5035917379" description="Bifunctional inhibitor/plant lipid transfer protein/seed storage helical domain-containing protein" evidence="9">
    <location>
        <begin position="26"/>
        <end position="165"/>
    </location>
</feature>
<evidence type="ECO:0000256" key="2">
    <source>
        <dbReference type="ARBA" id="ARBA00009748"/>
    </source>
</evidence>
<keyword evidence="4 9" id="KW-0732">Signal</keyword>
<accession>A0A8T3BPT0</accession>
<dbReference type="EMBL" id="JAGYWB010000007">
    <property type="protein sequence ID" value="KAI0516355.1"/>
    <property type="molecule type" value="Genomic_DNA"/>
</dbReference>
<dbReference type="InterPro" id="IPR016140">
    <property type="entry name" value="Bifunc_inhib/LTP/seed_store"/>
</dbReference>
<dbReference type="InterPro" id="IPR043325">
    <property type="entry name" value="LTSS"/>
</dbReference>
<dbReference type="FunFam" id="1.10.110.10:FF:000001">
    <property type="entry name" value="Bifunctional inhibitor/lipid-transfer protein/seed storage 2S albumin superfamily protein"/>
    <property type="match status" value="1"/>
</dbReference>
<keyword evidence="5" id="KW-1015">Disulfide bond</keyword>
<dbReference type="SMR" id="A0A8T3BPT0"/>
<feature type="domain" description="Bifunctional inhibitor/plant lipid transfer protein/seed storage helical" evidence="10">
    <location>
        <begin position="31"/>
        <end position="109"/>
    </location>
</feature>
<dbReference type="PRINTS" id="PR00382">
    <property type="entry name" value="LIPIDTRNSFER"/>
</dbReference>
<dbReference type="AlphaFoldDB" id="A0A8T3BPT0"/>
<dbReference type="PROSITE" id="PS51257">
    <property type="entry name" value="PROKAR_LIPOPROTEIN"/>
    <property type="match status" value="1"/>
</dbReference>
<evidence type="ECO:0000256" key="9">
    <source>
        <dbReference type="SAM" id="SignalP"/>
    </source>
</evidence>
<dbReference type="GO" id="GO:0098552">
    <property type="term" value="C:side of membrane"/>
    <property type="evidence" value="ECO:0007669"/>
    <property type="project" value="UniProtKB-KW"/>
</dbReference>
<sequence length="165" mass="16584">MALKGSQPILIISFFISCLFAAAIAQSSSSCTSALLSLSPCLNFISRNETTPSSSCCSQLSTVVKSEPQCLCAVLNGDAASGLGISINKTQALALPAACKVQTPPVSQCNTASSPPSTPATPSGSKNVPSVDTGSANGSAAEISVTFVLSLMFVVVFSSTSAITI</sequence>
<dbReference type="SMART" id="SM00499">
    <property type="entry name" value="AAI"/>
    <property type="match status" value="1"/>
</dbReference>
<dbReference type="Gene3D" id="1.10.110.10">
    <property type="entry name" value="Plant lipid-transfer and hydrophobic proteins"/>
    <property type="match status" value="1"/>
</dbReference>
<keyword evidence="12" id="KW-1185">Reference proteome</keyword>
<organism evidence="11 12">
    <name type="scientific">Dendrobium nobile</name>
    <name type="common">Orchid</name>
    <dbReference type="NCBI Taxonomy" id="94219"/>
    <lineage>
        <taxon>Eukaryota</taxon>
        <taxon>Viridiplantae</taxon>
        <taxon>Streptophyta</taxon>
        <taxon>Embryophyta</taxon>
        <taxon>Tracheophyta</taxon>
        <taxon>Spermatophyta</taxon>
        <taxon>Magnoliopsida</taxon>
        <taxon>Liliopsida</taxon>
        <taxon>Asparagales</taxon>
        <taxon>Orchidaceae</taxon>
        <taxon>Epidendroideae</taxon>
        <taxon>Malaxideae</taxon>
        <taxon>Dendrobiinae</taxon>
        <taxon>Dendrobium</taxon>
    </lineage>
</organism>
<reference evidence="11" key="1">
    <citation type="journal article" date="2022" name="Front. Genet.">
        <title>Chromosome-Scale Assembly of the Dendrobium nobile Genome Provides Insights Into the Molecular Mechanism of the Biosynthesis of the Medicinal Active Ingredient of Dendrobium.</title>
        <authorList>
            <person name="Xu Q."/>
            <person name="Niu S.-C."/>
            <person name="Li K.-L."/>
            <person name="Zheng P.-J."/>
            <person name="Zhang X.-J."/>
            <person name="Jia Y."/>
            <person name="Liu Y."/>
            <person name="Niu Y.-X."/>
            <person name="Yu L.-H."/>
            <person name="Chen D.-F."/>
            <person name="Zhang G.-Q."/>
        </authorList>
    </citation>
    <scope>NUCLEOTIDE SEQUENCE</scope>
    <source>
        <tissue evidence="11">Leaf</tissue>
    </source>
</reference>
<feature type="compositionally biased region" description="Low complexity" evidence="8">
    <location>
        <begin position="111"/>
        <end position="123"/>
    </location>
</feature>
<dbReference type="GO" id="GO:0005886">
    <property type="term" value="C:plasma membrane"/>
    <property type="evidence" value="ECO:0007669"/>
    <property type="project" value="UniProtKB-SubCell"/>
</dbReference>
<dbReference type="SUPFAM" id="SSF47699">
    <property type="entry name" value="Bifunctional inhibitor/lipid-transfer protein/seed storage 2S albumin"/>
    <property type="match status" value="1"/>
</dbReference>
<dbReference type="Proteomes" id="UP000829196">
    <property type="component" value="Unassembled WGS sequence"/>
</dbReference>
<protein>
    <recommendedName>
        <fullName evidence="10">Bifunctional inhibitor/plant lipid transfer protein/seed storage helical domain-containing protein</fullName>
    </recommendedName>
</protein>
<comment type="subcellular location">
    <subcellularLocation>
        <location evidence="1">Cell membrane</location>
        <topology evidence="1">Lipid-anchor</topology>
        <topology evidence="1">GPI-anchor</topology>
    </subcellularLocation>
</comment>
<dbReference type="OrthoDB" id="911994at2759"/>
<dbReference type="InterPro" id="IPR036312">
    <property type="entry name" value="Bifun_inhib/LTP/seed_sf"/>
</dbReference>
<keyword evidence="3" id="KW-0336">GPI-anchor</keyword>
<comment type="caution">
    <text evidence="11">The sequence shown here is derived from an EMBL/GenBank/DDBJ whole genome shotgun (WGS) entry which is preliminary data.</text>
</comment>
<dbReference type="Pfam" id="PF14368">
    <property type="entry name" value="LTP_2"/>
    <property type="match status" value="1"/>
</dbReference>
<evidence type="ECO:0000256" key="8">
    <source>
        <dbReference type="SAM" id="MobiDB-lite"/>
    </source>
</evidence>
<keyword evidence="7" id="KW-0449">Lipoprotein</keyword>
<evidence type="ECO:0000256" key="5">
    <source>
        <dbReference type="ARBA" id="ARBA00023157"/>
    </source>
</evidence>
<dbReference type="PANTHER" id="PTHR33044">
    <property type="entry name" value="BIFUNCTIONAL INHIBITOR/LIPID-TRANSFER PROTEIN/SEED STORAGE 2S ALBUMIN SUPERFAMILY PROTEIN-RELATED"/>
    <property type="match status" value="1"/>
</dbReference>
<feature type="region of interest" description="Disordered" evidence="8">
    <location>
        <begin position="109"/>
        <end position="133"/>
    </location>
</feature>
<feature type="signal peptide" evidence="9">
    <location>
        <begin position="1"/>
        <end position="25"/>
    </location>
</feature>
<keyword evidence="6" id="KW-0325">Glycoprotein</keyword>
<dbReference type="GO" id="GO:0006869">
    <property type="term" value="P:lipid transport"/>
    <property type="evidence" value="ECO:0007669"/>
    <property type="project" value="InterPro"/>
</dbReference>
<dbReference type="GO" id="GO:0008289">
    <property type="term" value="F:lipid binding"/>
    <property type="evidence" value="ECO:0007669"/>
    <property type="project" value="InterPro"/>
</dbReference>
<evidence type="ECO:0000256" key="1">
    <source>
        <dbReference type="ARBA" id="ARBA00004609"/>
    </source>
</evidence>
<feature type="compositionally biased region" description="Polar residues" evidence="8">
    <location>
        <begin position="124"/>
        <end position="133"/>
    </location>
</feature>
<dbReference type="InterPro" id="IPR000528">
    <property type="entry name" value="Plant_nsLTP"/>
</dbReference>
<evidence type="ECO:0000256" key="3">
    <source>
        <dbReference type="ARBA" id="ARBA00022622"/>
    </source>
</evidence>
<gene>
    <name evidence="11" type="ORF">KFK09_009028</name>
</gene>
<evidence type="ECO:0000259" key="10">
    <source>
        <dbReference type="SMART" id="SM00499"/>
    </source>
</evidence>
<proteinExistence type="inferred from homology"/>